<dbReference type="PANTHER" id="PTHR30543">
    <property type="entry name" value="CHROMATE REDUCTASE"/>
    <property type="match status" value="1"/>
</dbReference>
<dbReference type="AlphaFoldDB" id="A0A7W8DJT0"/>
<accession>A0A7W8DJT0</accession>
<dbReference type="Pfam" id="PF03358">
    <property type="entry name" value="FMN_red"/>
    <property type="match status" value="1"/>
</dbReference>
<keyword evidence="3" id="KW-1185">Reference proteome</keyword>
<dbReference type="SUPFAM" id="SSF52218">
    <property type="entry name" value="Flavoproteins"/>
    <property type="match status" value="1"/>
</dbReference>
<gene>
    <name evidence="2" type="ORF">HNQ65_002041</name>
</gene>
<proteinExistence type="predicted"/>
<evidence type="ECO:0000313" key="3">
    <source>
        <dbReference type="Proteomes" id="UP000590740"/>
    </source>
</evidence>
<comment type="caution">
    <text evidence="2">The sequence shown here is derived from an EMBL/GenBank/DDBJ whole genome shotgun (WGS) entry which is preliminary data.</text>
</comment>
<feature type="domain" description="NADPH-dependent FMN reductase-like" evidence="1">
    <location>
        <begin position="4"/>
        <end position="159"/>
    </location>
</feature>
<sequence length="193" mass="20666">MSTPKILVFAGSTRSASYNKQLARFAAEAARSAGAEVTLLDLRDYALPLFDEDLEEQQGLPENAKKLKTLFRGHDAFIIASPEYNSSITAVLKNTLDWISRSESDDEPALVAFRGKTALLLGASPGGFGGMRGLVHLRAILGNIGVIVLPDQVVVPKAHEVFDGAGGMKDERAAGQVTRVVKGLVDFQKKLAS</sequence>
<protein>
    <submittedName>
        <fullName evidence="2">NAD(P)H-dependent FMN reductase</fullName>
    </submittedName>
</protein>
<dbReference type="InterPro" id="IPR050712">
    <property type="entry name" value="NAD(P)H-dep_reductase"/>
</dbReference>
<dbReference type="EMBL" id="JACHIG010000003">
    <property type="protein sequence ID" value="MBB5032464.1"/>
    <property type="molecule type" value="Genomic_DNA"/>
</dbReference>
<dbReference type="Gene3D" id="3.40.50.360">
    <property type="match status" value="1"/>
</dbReference>
<dbReference type="PANTHER" id="PTHR30543:SF21">
    <property type="entry name" value="NAD(P)H-DEPENDENT FMN REDUCTASE LOT6"/>
    <property type="match status" value="1"/>
</dbReference>
<dbReference type="Proteomes" id="UP000590740">
    <property type="component" value="Unassembled WGS sequence"/>
</dbReference>
<dbReference type="RefSeq" id="WP_184339390.1">
    <property type="nucleotide sequence ID" value="NZ_JACHIG010000003.1"/>
</dbReference>
<dbReference type="GO" id="GO:0016491">
    <property type="term" value="F:oxidoreductase activity"/>
    <property type="evidence" value="ECO:0007669"/>
    <property type="project" value="InterPro"/>
</dbReference>
<organism evidence="2 3">
    <name type="scientific">Prosthecobacter vanneervenii</name>
    <dbReference type="NCBI Taxonomy" id="48466"/>
    <lineage>
        <taxon>Bacteria</taxon>
        <taxon>Pseudomonadati</taxon>
        <taxon>Verrucomicrobiota</taxon>
        <taxon>Verrucomicrobiia</taxon>
        <taxon>Verrucomicrobiales</taxon>
        <taxon>Verrucomicrobiaceae</taxon>
        <taxon>Prosthecobacter</taxon>
    </lineage>
</organism>
<name>A0A7W8DJT0_9BACT</name>
<reference evidence="2 3" key="1">
    <citation type="submission" date="2020-08" db="EMBL/GenBank/DDBJ databases">
        <title>Genomic Encyclopedia of Type Strains, Phase IV (KMG-IV): sequencing the most valuable type-strain genomes for metagenomic binning, comparative biology and taxonomic classification.</title>
        <authorList>
            <person name="Goeker M."/>
        </authorList>
    </citation>
    <scope>NUCLEOTIDE SEQUENCE [LARGE SCALE GENOMIC DNA]</scope>
    <source>
        <strain evidence="2 3">DSM 12252</strain>
    </source>
</reference>
<evidence type="ECO:0000259" key="1">
    <source>
        <dbReference type="Pfam" id="PF03358"/>
    </source>
</evidence>
<dbReference type="InterPro" id="IPR029039">
    <property type="entry name" value="Flavoprotein-like_sf"/>
</dbReference>
<dbReference type="GO" id="GO:0010181">
    <property type="term" value="F:FMN binding"/>
    <property type="evidence" value="ECO:0007669"/>
    <property type="project" value="TreeGrafter"/>
</dbReference>
<dbReference type="GO" id="GO:0005829">
    <property type="term" value="C:cytosol"/>
    <property type="evidence" value="ECO:0007669"/>
    <property type="project" value="TreeGrafter"/>
</dbReference>
<dbReference type="InterPro" id="IPR005025">
    <property type="entry name" value="FMN_Rdtase-like_dom"/>
</dbReference>
<evidence type="ECO:0000313" key="2">
    <source>
        <dbReference type="EMBL" id="MBB5032464.1"/>
    </source>
</evidence>